<evidence type="ECO:0000256" key="3">
    <source>
        <dbReference type="ARBA" id="ARBA00012973"/>
    </source>
</evidence>
<dbReference type="PANTHER" id="PTHR10277:SF9">
    <property type="entry name" value="2-ISOPROPYLMALATE SYNTHASE 1, CHLOROPLASTIC-RELATED"/>
    <property type="match status" value="1"/>
</dbReference>
<dbReference type="CDD" id="cd07940">
    <property type="entry name" value="DRE_TIM_IPMS"/>
    <property type="match status" value="1"/>
</dbReference>
<evidence type="ECO:0000256" key="1">
    <source>
        <dbReference type="ARBA" id="ARBA00004689"/>
    </source>
</evidence>
<keyword evidence="9 11" id="KW-0464">Manganese</keyword>
<name>A0A252F2I4_9FIRM</name>
<evidence type="ECO:0000256" key="10">
    <source>
        <dbReference type="ARBA" id="ARBA00023304"/>
    </source>
</evidence>
<dbReference type="InterPro" id="IPR036230">
    <property type="entry name" value="LeuA_allosteric_dom_sf"/>
</dbReference>
<evidence type="ECO:0000313" key="14">
    <source>
        <dbReference type="Proteomes" id="UP000194903"/>
    </source>
</evidence>
<evidence type="ECO:0000256" key="4">
    <source>
        <dbReference type="ARBA" id="ARBA00018198"/>
    </source>
</evidence>
<feature type="binding site" evidence="11">
    <location>
        <position position="202"/>
    </location>
    <ligand>
        <name>Mn(2+)</name>
        <dbReference type="ChEBI" id="CHEBI:29035"/>
    </ligand>
</feature>
<dbReference type="EC" id="2.3.3.13" evidence="3 11"/>
<dbReference type="GO" id="GO:0030145">
    <property type="term" value="F:manganese ion binding"/>
    <property type="evidence" value="ECO:0007669"/>
    <property type="project" value="UniProtKB-UniRule"/>
</dbReference>
<dbReference type="GO" id="GO:0009098">
    <property type="term" value="P:L-leucine biosynthetic process"/>
    <property type="evidence" value="ECO:0007669"/>
    <property type="project" value="UniProtKB-UniRule"/>
</dbReference>
<comment type="subunit">
    <text evidence="11">Homodimer.</text>
</comment>
<feature type="binding site" evidence="11">
    <location>
        <position position="238"/>
    </location>
    <ligand>
        <name>Mn(2+)</name>
        <dbReference type="ChEBI" id="CHEBI:29035"/>
    </ligand>
</feature>
<evidence type="ECO:0000256" key="6">
    <source>
        <dbReference type="ARBA" id="ARBA00022605"/>
    </source>
</evidence>
<comment type="cofactor">
    <cofactor evidence="11">
        <name>Mn(2+)</name>
        <dbReference type="ChEBI" id="CHEBI:29035"/>
    </cofactor>
</comment>
<gene>
    <name evidence="11" type="primary">leuA</name>
    <name evidence="13" type="ORF">CBW42_11730</name>
</gene>
<dbReference type="GO" id="GO:0005737">
    <property type="term" value="C:cytoplasm"/>
    <property type="evidence" value="ECO:0007669"/>
    <property type="project" value="UniProtKB-UniRule"/>
</dbReference>
<comment type="caution">
    <text evidence="13">The sequence shown here is derived from an EMBL/GenBank/DDBJ whole genome shotgun (WGS) entry which is preliminary data.</text>
</comment>
<dbReference type="Pfam" id="PF08502">
    <property type="entry name" value="LeuA_dimer"/>
    <property type="match status" value="1"/>
</dbReference>
<evidence type="ECO:0000256" key="11">
    <source>
        <dbReference type="HAMAP-Rule" id="MF_01025"/>
    </source>
</evidence>
<dbReference type="Proteomes" id="UP000194903">
    <property type="component" value="Unassembled WGS sequence"/>
</dbReference>
<comment type="catalytic activity">
    <reaction evidence="11">
        <text>3-methyl-2-oxobutanoate + acetyl-CoA + H2O = (2S)-2-isopropylmalate + CoA + H(+)</text>
        <dbReference type="Rhea" id="RHEA:21524"/>
        <dbReference type="ChEBI" id="CHEBI:1178"/>
        <dbReference type="ChEBI" id="CHEBI:11851"/>
        <dbReference type="ChEBI" id="CHEBI:15377"/>
        <dbReference type="ChEBI" id="CHEBI:15378"/>
        <dbReference type="ChEBI" id="CHEBI:57287"/>
        <dbReference type="ChEBI" id="CHEBI:57288"/>
        <dbReference type="EC" id="2.3.3.13"/>
    </reaction>
</comment>
<dbReference type="Pfam" id="PF22617">
    <property type="entry name" value="HCS_D2"/>
    <property type="match status" value="1"/>
</dbReference>
<dbReference type="InterPro" id="IPR013709">
    <property type="entry name" value="2-isopropylmalate_synth_dimer"/>
</dbReference>
<evidence type="ECO:0000259" key="12">
    <source>
        <dbReference type="PROSITE" id="PS50991"/>
    </source>
</evidence>
<evidence type="ECO:0000256" key="7">
    <source>
        <dbReference type="ARBA" id="ARBA00022679"/>
    </source>
</evidence>
<comment type="function">
    <text evidence="11">Catalyzes the condensation of the acetyl group of acetyl-CoA with 3-methyl-2-oxobutanoate (2-ketoisovalerate) to form 3-carboxy-3-hydroxy-4-methylpentanoate (2-isopropylmalate).</text>
</comment>
<reference evidence="13 14" key="1">
    <citation type="submission" date="2017-05" db="EMBL/GenBank/DDBJ databases">
        <title>Butyricicoccus porcorum sp. nov. a butyrate-producing bacterium from the swine intestinal tract.</title>
        <authorList>
            <person name="Trachsel J."/>
            <person name="Humphrey S."/>
            <person name="Allen H.K."/>
        </authorList>
    </citation>
    <scope>NUCLEOTIDE SEQUENCE [LARGE SCALE GENOMIC DNA]</scope>
    <source>
        <strain evidence="13">BB10</strain>
    </source>
</reference>
<dbReference type="InterPro" id="IPR002034">
    <property type="entry name" value="AIPM/Hcit_synth_CS"/>
</dbReference>
<proteinExistence type="inferred from homology"/>
<dbReference type="UniPathway" id="UPA00048">
    <property type="reaction ID" value="UER00070"/>
</dbReference>
<dbReference type="GO" id="GO:0003985">
    <property type="term" value="F:acetyl-CoA C-acetyltransferase activity"/>
    <property type="evidence" value="ECO:0007669"/>
    <property type="project" value="UniProtKB-UniRule"/>
</dbReference>
<dbReference type="InterPro" id="IPR050073">
    <property type="entry name" value="2-IPM_HCS-like"/>
</dbReference>
<comment type="pathway">
    <text evidence="1 11">Amino-acid biosynthesis; L-leucine biosynthesis; L-leucine from 3-methyl-2-oxobutanoate: step 1/4.</text>
</comment>
<feature type="domain" description="Pyruvate carboxyltransferase" evidence="12">
    <location>
        <begin position="5"/>
        <end position="267"/>
    </location>
</feature>
<dbReference type="InterPro" id="IPR005671">
    <property type="entry name" value="LeuA_bact_synth"/>
</dbReference>
<evidence type="ECO:0000313" key="13">
    <source>
        <dbReference type="EMBL" id="OUM19820.1"/>
    </source>
</evidence>
<dbReference type="FunFam" id="3.20.20.70:FF:000010">
    <property type="entry name" value="2-isopropylmalate synthase"/>
    <property type="match status" value="1"/>
</dbReference>
<dbReference type="Gene3D" id="1.10.238.260">
    <property type="match status" value="1"/>
</dbReference>
<feature type="binding site" evidence="11">
    <location>
        <position position="14"/>
    </location>
    <ligand>
        <name>Mn(2+)</name>
        <dbReference type="ChEBI" id="CHEBI:29035"/>
    </ligand>
</feature>
<keyword evidence="14" id="KW-1185">Reference proteome</keyword>
<dbReference type="InterPro" id="IPR000891">
    <property type="entry name" value="PYR_CT"/>
</dbReference>
<dbReference type="Pfam" id="PF00682">
    <property type="entry name" value="HMGL-like"/>
    <property type="match status" value="1"/>
</dbReference>
<dbReference type="InterPro" id="IPR054691">
    <property type="entry name" value="LeuA/HCS_post-cat"/>
</dbReference>
<evidence type="ECO:0000256" key="8">
    <source>
        <dbReference type="ARBA" id="ARBA00022723"/>
    </source>
</evidence>
<dbReference type="PROSITE" id="PS00815">
    <property type="entry name" value="AIPM_HOMOCIT_SYNTH_1"/>
    <property type="match status" value="1"/>
</dbReference>
<keyword evidence="10 11" id="KW-0100">Branched-chain amino acid biosynthesis</keyword>
<feature type="region of interest" description="Regulatory domain" evidence="11">
    <location>
        <begin position="391"/>
        <end position="504"/>
    </location>
</feature>
<dbReference type="NCBIfam" id="TIGR00973">
    <property type="entry name" value="leuA_bact"/>
    <property type="match status" value="1"/>
</dbReference>
<dbReference type="PANTHER" id="PTHR10277">
    <property type="entry name" value="HOMOCITRATE SYNTHASE-RELATED"/>
    <property type="match status" value="1"/>
</dbReference>
<dbReference type="SMART" id="SM00917">
    <property type="entry name" value="LeuA_dimer"/>
    <property type="match status" value="1"/>
</dbReference>
<dbReference type="InterPro" id="IPR013785">
    <property type="entry name" value="Aldolase_TIM"/>
</dbReference>
<keyword evidence="11" id="KW-0963">Cytoplasm</keyword>
<evidence type="ECO:0000256" key="9">
    <source>
        <dbReference type="ARBA" id="ARBA00023211"/>
    </source>
</evidence>
<dbReference type="GO" id="GO:0003852">
    <property type="term" value="F:2-isopropylmalate synthase activity"/>
    <property type="evidence" value="ECO:0007669"/>
    <property type="project" value="UniProtKB-UniRule"/>
</dbReference>
<dbReference type="OrthoDB" id="9804858at2"/>
<dbReference type="NCBIfam" id="NF002086">
    <property type="entry name" value="PRK00915.1-3"/>
    <property type="match status" value="1"/>
</dbReference>
<evidence type="ECO:0000256" key="5">
    <source>
        <dbReference type="ARBA" id="ARBA00022430"/>
    </source>
</evidence>
<dbReference type="Gene3D" id="3.30.160.270">
    <property type="match status" value="1"/>
</dbReference>
<keyword evidence="7 11" id="KW-0808">Transferase</keyword>
<dbReference type="AlphaFoldDB" id="A0A252F2I4"/>
<dbReference type="PROSITE" id="PS00816">
    <property type="entry name" value="AIPM_HOMOCIT_SYNTH_2"/>
    <property type="match status" value="1"/>
</dbReference>
<dbReference type="FunFam" id="1.10.238.260:FF:000001">
    <property type="entry name" value="2-isopropylmalate synthase"/>
    <property type="match status" value="1"/>
</dbReference>
<feature type="binding site" evidence="11">
    <location>
        <position position="204"/>
    </location>
    <ligand>
        <name>Mn(2+)</name>
        <dbReference type="ChEBI" id="CHEBI:29035"/>
    </ligand>
</feature>
<dbReference type="SUPFAM" id="SSF110921">
    <property type="entry name" value="2-isopropylmalate synthase LeuA, allosteric (dimerisation) domain"/>
    <property type="match status" value="1"/>
</dbReference>
<keyword evidence="6 11" id="KW-0028">Amino-acid biosynthesis</keyword>
<evidence type="ECO:0000256" key="2">
    <source>
        <dbReference type="ARBA" id="ARBA00009396"/>
    </source>
</evidence>
<dbReference type="PROSITE" id="PS50991">
    <property type="entry name" value="PYR_CT"/>
    <property type="match status" value="1"/>
</dbReference>
<dbReference type="RefSeq" id="WP_087021726.1">
    <property type="nucleotide sequence ID" value="NZ_CP178353.1"/>
</dbReference>
<accession>A0A252F2I4</accession>
<sequence length="504" mass="54714">MSKQIRIFDTTLRDGEQSPGCSMNLSEKIEVARQLETLGVDIIEAGFAIASPGDAAAIATIANTVKNSTVCSLARCVEKDIDVAYSSVKDAVDPRIHVFLATSPVHMEYKLKMKPEEVLESVAHHVAYTTKLLSNVEFSAEDATRSDWDFLCRVVDVAIKNGATTINIPDTTGYLTPDEYANLIRYIREHVDGTENIILSCHNHNDLGMGVANSLAGIQAGIGQVECTINGIGERAGNASLEEIVMALKTRKDFFDADTRIDTTQIYRSSRMIQTITGVPVAPTKPIVGANAFAHESGIHQHGVLNNKSTYEIMTPESVGIPQNAIVLGKHSGRHAFEARLKDLGYTLSKEKIDKAFAKFKVLADKKKVIKDRDLEALIGVVPVSGPVRYTLKQYVINSGNTISTTAVVKMTKGDEEFERAALSDGPINASYAAINKITGLKIELQDYSLRALTDGQDAQSEAVVKMTFDGSEDEVVTGRGVSVDIVEASIKAYINGINKYLNS</sequence>
<keyword evidence="8 11" id="KW-0479">Metal-binding</keyword>
<dbReference type="Gene3D" id="3.20.20.70">
    <property type="entry name" value="Aldolase class I"/>
    <property type="match status" value="1"/>
</dbReference>
<dbReference type="SUPFAM" id="SSF51569">
    <property type="entry name" value="Aldolase"/>
    <property type="match status" value="1"/>
</dbReference>
<comment type="similarity">
    <text evidence="2 11">Belongs to the alpha-IPM synthase/homocitrate synthase family. LeuA type 1 subfamily.</text>
</comment>
<protein>
    <recommendedName>
        <fullName evidence="4 11">2-isopropylmalate synthase</fullName>
        <ecNumber evidence="3 11">2.3.3.13</ecNumber>
    </recommendedName>
    <alternativeName>
        <fullName evidence="11">Alpha-IPM synthase</fullName>
    </alternativeName>
    <alternativeName>
        <fullName evidence="11">Alpha-isopropylmalate synthase</fullName>
    </alternativeName>
</protein>
<organism evidence="13 14">
    <name type="scientific">Butyricicoccus porcorum</name>
    <dbReference type="NCBI Taxonomy" id="1945634"/>
    <lineage>
        <taxon>Bacteria</taxon>
        <taxon>Bacillati</taxon>
        <taxon>Bacillota</taxon>
        <taxon>Clostridia</taxon>
        <taxon>Eubacteriales</taxon>
        <taxon>Butyricicoccaceae</taxon>
        <taxon>Butyricicoccus</taxon>
    </lineage>
</organism>
<dbReference type="EMBL" id="NHOC01000010">
    <property type="protein sequence ID" value="OUM19820.1"/>
    <property type="molecule type" value="Genomic_DNA"/>
</dbReference>
<dbReference type="HAMAP" id="MF_01025">
    <property type="entry name" value="LeuA_type1"/>
    <property type="match status" value="1"/>
</dbReference>
<keyword evidence="5 11" id="KW-0432">Leucine biosynthesis</keyword>